<evidence type="ECO:0000256" key="9">
    <source>
        <dbReference type="ARBA" id="ARBA00022989"/>
    </source>
</evidence>
<comment type="subcellular location">
    <subcellularLocation>
        <location evidence="1">Membrane</location>
        <topology evidence="1">Single-pass type I membrane protein</topology>
    </subcellularLocation>
</comment>
<feature type="domain" description="Protein kinase" evidence="13">
    <location>
        <begin position="1"/>
        <end position="235"/>
    </location>
</feature>
<keyword evidence="6" id="KW-0547">Nucleotide-binding</keyword>
<evidence type="ECO:0000256" key="8">
    <source>
        <dbReference type="ARBA" id="ARBA00022840"/>
    </source>
</evidence>
<accession>A0AAN8UZS9</accession>
<sequence>MVAAKLSVVLLGLVVAAAASEADNQCMPCSCGALRNISYPFRLKSDPPGCGDIGIARGIEYLHEGCNMKILHFDIKPHNILLDENFVPKISDFGLAKLYPTDNSIVSLTAARGTLGYIAPELFYKNIGGVSHKTDVYSFGMLLLEMVGRRKNFNALADHSSQAYFPSWIYDRLEKGLDMDLEFATGYEAEVARKMVMIALWCIQMKPIDRPSMRRVLELLEGDVGILTMPPKPFTYQEMITTGREEDKQAVMAKSSCNAMDTRRIILHFSENVVFFLLKGSTPQAQAALSDGEAHLYFISRSEAPAAPKNIAVGGKASLQPMCMPVSDREIEAIMDSQ</sequence>
<dbReference type="PROSITE" id="PS50011">
    <property type="entry name" value="PROTEIN_KINASE_DOM"/>
    <property type="match status" value="1"/>
</dbReference>
<evidence type="ECO:0000259" key="13">
    <source>
        <dbReference type="PROSITE" id="PS50011"/>
    </source>
</evidence>
<evidence type="ECO:0000256" key="2">
    <source>
        <dbReference type="ARBA" id="ARBA00022527"/>
    </source>
</evidence>
<feature type="chain" id="PRO_5042832612" evidence="12">
    <location>
        <begin position="20"/>
        <end position="338"/>
    </location>
</feature>
<dbReference type="PANTHER" id="PTHR27009">
    <property type="entry name" value="RUST RESISTANCE KINASE LR10-RELATED"/>
    <property type="match status" value="1"/>
</dbReference>
<evidence type="ECO:0000256" key="6">
    <source>
        <dbReference type="ARBA" id="ARBA00022741"/>
    </source>
</evidence>
<dbReference type="GO" id="GO:0004674">
    <property type="term" value="F:protein serine/threonine kinase activity"/>
    <property type="evidence" value="ECO:0007669"/>
    <property type="project" value="UniProtKB-KW"/>
</dbReference>
<evidence type="ECO:0000313" key="14">
    <source>
        <dbReference type="EMBL" id="KAK6925988.1"/>
    </source>
</evidence>
<keyword evidence="2" id="KW-0723">Serine/threonine-protein kinase</keyword>
<dbReference type="PROSITE" id="PS00108">
    <property type="entry name" value="PROTEIN_KINASE_ST"/>
    <property type="match status" value="1"/>
</dbReference>
<dbReference type="FunFam" id="1.10.510.10:FF:000590">
    <property type="entry name" value="PR5-like receptor kinase"/>
    <property type="match status" value="1"/>
</dbReference>
<comment type="caution">
    <text evidence="14">The sequence shown here is derived from an EMBL/GenBank/DDBJ whole genome shotgun (WGS) entry which is preliminary data.</text>
</comment>
<dbReference type="InterPro" id="IPR008271">
    <property type="entry name" value="Ser/Thr_kinase_AS"/>
</dbReference>
<keyword evidence="9" id="KW-1133">Transmembrane helix</keyword>
<dbReference type="Gene3D" id="1.10.510.10">
    <property type="entry name" value="Transferase(Phosphotransferase) domain 1"/>
    <property type="match status" value="1"/>
</dbReference>
<evidence type="ECO:0000256" key="10">
    <source>
        <dbReference type="ARBA" id="ARBA00023136"/>
    </source>
</evidence>
<evidence type="ECO:0000256" key="7">
    <source>
        <dbReference type="ARBA" id="ARBA00022777"/>
    </source>
</evidence>
<dbReference type="EMBL" id="JBAMMX010000015">
    <property type="protein sequence ID" value="KAK6925988.1"/>
    <property type="molecule type" value="Genomic_DNA"/>
</dbReference>
<evidence type="ECO:0000256" key="1">
    <source>
        <dbReference type="ARBA" id="ARBA00004479"/>
    </source>
</evidence>
<evidence type="ECO:0000256" key="5">
    <source>
        <dbReference type="ARBA" id="ARBA00022729"/>
    </source>
</evidence>
<keyword evidence="5 12" id="KW-0732">Signal</keyword>
<keyword evidence="3" id="KW-0808">Transferase</keyword>
<evidence type="ECO:0000256" key="4">
    <source>
        <dbReference type="ARBA" id="ARBA00022692"/>
    </source>
</evidence>
<organism evidence="14 15">
    <name type="scientific">Dillenia turbinata</name>
    <dbReference type="NCBI Taxonomy" id="194707"/>
    <lineage>
        <taxon>Eukaryota</taxon>
        <taxon>Viridiplantae</taxon>
        <taxon>Streptophyta</taxon>
        <taxon>Embryophyta</taxon>
        <taxon>Tracheophyta</taxon>
        <taxon>Spermatophyta</taxon>
        <taxon>Magnoliopsida</taxon>
        <taxon>eudicotyledons</taxon>
        <taxon>Gunneridae</taxon>
        <taxon>Pentapetalae</taxon>
        <taxon>Dilleniales</taxon>
        <taxon>Dilleniaceae</taxon>
        <taxon>Dillenia</taxon>
    </lineage>
</organism>
<keyword evidence="10" id="KW-0472">Membrane</keyword>
<gene>
    <name evidence="14" type="ORF">RJ641_007707</name>
</gene>
<evidence type="ECO:0000256" key="11">
    <source>
        <dbReference type="ARBA" id="ARBA00023180"/>
    </source>
</evidence>
<proteinExistence type="predicted"/>
<protein>
    <submittedName>
        <fullName evidence="14">Protein kinase domain</fullName>
    </submittedName>
</protein>
<keyword evidence="7 14" id="KW-0418">Kinase</keyword>
<dbReference type="GO" id="GO:0016020">
    <property type="term" value="C:membrane"/>
    <property type="evidence" value="ECO:0007669"/>
    <property type="project" value="UniProtKB-SubCell"/>
</dbReference>
<dbReference type="GO" id="GO:0005524">
    <property type="term" value="F:ATP binding"/>
    <property type="evidence" value="ECO:0007669"/>
    <property type="project" value="UniProtKB-KW"/>
</dbReference>
<dbReference type="InterPro" id="IPR000719">
    <property type="entry name" value="Prot_kinase_dom"/>
</dbReference>
<dbReference type="SUPFAM" id="SSF56112">
    <property type="entry name" value="Protein kinase-like (PK-like)"/>
    <property type="match status" value="1"/>
</dbReference>
<feature type="signal peptide" evidence="12">
    <location>
        <begin position="1"/>
        <end position="19"/>
    </location>
</feature>
<evidence type="ECO:0000313" key="15">
    <source>
        <dbReference type="Proteomes" id="UP001370490"/>
    </source>
</evidence>
<keyword evidence="8" id="KW-0067">ATP-binding</keyword>
<dbReference type="Pfam" id="PF00069">
    <property type="entry name" value="Pkinase"/>
    <property type="match status" value="1"/>
</dbReference>
<reference evidence="14 15" key="1">
    <citation type="submission" date="2023-12" db="EMBL/GenBank/DDBJ databases">
        <title>A high-quality genome assembly for Dillenia turbinata (Dilleniales).</title>
        <authorList>
            <person name="Chanderbali A."/>
        </authorList>
    </citation>
    <scope>NUCLEOTIDE SEQUENCE [LARGE SCALE GENOMIC DNA]</scope>
    <source>
        <strain evidence="14">LSX21</strain>
        <tissue evidence="14">Leaf</tissue>
    </source>
</reference>
<dbReference type="SMART" id="SM00220">
    <property type="entry name" value="S_TKc"/>
    <property type="match status" value="1"/>
</dbReference>
<dbReference type="AlphaFoldDB" id="A0AAN8UZS9"/>
<dbReference type="InterPro" id="IPR045874">
    <property type="entry name" value="LRK10/LRL21-25-like"/>
</dbReference>
<dbReference type="Proteomes" id="UP001370490">
    <property type="component" value="Unassembled WGS sequence"/>
</dbReference>
<name>A0AAN8UZS9_9MAGN</name>
<keyword evidence="4" id="KW-0812">Transmembrane</keyword>
<evidence type="ECO:0000256" key="3">
    <source>
        <dbReference type="ARBA" id="ARBA00022679"/>
    </source>
</evidence>
<keyword evidence="15" id="KW-1185">Reference proteome</keyword>
<evidence type="ECO:0000256" key="12">
    <source>
        <dbReference type="SAM" id="SignalP"/>
    </source>
</evidence>
<dbReference type="InterPro" id="IPR011009">
    <property type="entry name" value="Kinase-like_dom_sf"/>
</dbReference>
<keyword evidence="11" id="KW-0325">Glycoprotein</keyword>